<gene>
    <name evidence="4" type="ORF">OA50_00241</name>
</gene>
<dbReference type="InterPro" id="IPR011723">
    <property type="entry name" value="Znf/thioredoxin_put"/>
</dbReference>
<keyword evidence="5" id="KW-1185">Reference proteome</keyword>
<dbReference type="RefSeq" id="WP_043136320.1">
    <property type="nucleotide sequence ID" value="NZ_JSUQ01000001.1"/>
</dbReference>
<dbReference type="Proteomes" id="UP000030960">
    <property type="component" value="Unassembled WGS sequence"/>
</dbReference>
<sequence>MRLVCPNCGAQYDVPLEVIPEAGRDVQCSNCGHTWFQKRVTQPPAARPERAPKPAPDPTPPTVEDPDLDPDEDGTSAPIPADTAPRSSIDPEMAELFREEREFEARQRATEGLETQPDLGLEPPAESEQARRARESRERMARLKGEDVQEPPRRPEPKAEPEQDDAALHAAAAAAAAASRRDMLPDVEEINQTLRSASEPRVVDRDAGRPSQTSPRQTGSPFARGFMLVVMVAALGVGLYVATPRLSAQFPQIAPYLQSYVETVNKGRTWLDARVTALMQQLDQMSSETAEPADPPAGD</sequence>
<evidence type="ECO:0000256" key="1">
    <source>
        <dbReference type="SAM" id="MobiDB-lite"/>
    </source>
</evidence>
<dbReference type="STRING" id="561184.SAMN05216376_103245"/>
<feature type="compositionally biased region" description="Pro residues" evidence="1">
    <location>
        <begin position="53"/>
        <end position="63"/>
    </location>
</feature>
<keyword evidence="2" id="KW-0812">Transmembrane</keyword>
<feature type="domain" description="Zinc finger/thioredoxin putative" evidence="3">
    <location>
        <begin position="1"/>
        <end position="36"/>
    </location>
</feature>
<organism evidence="4 5">
    <name type="scientific">Mameliella alba</name>
    <dbReference type="NCBI Taxonomy" id="561184"/>
    <lineage>
        <taxon>Bacteria</taxon>
        <taxon>Pseudomonadati</taxon>
        <taxon>Pseudomonadota</taxon>
        <taxon>Alphaproteobacteria</taxon>
        <taxon>Rhodobacterales</taxon>
        <taxon>Roseobacteraceae</taxon>
        <taxon>Mameliella</taxon>
    </lineage>
</organism>
<evidence type="ECO:0000259" key="3">
    <source>
        <dbReference type="Pfam" id="PF13717"/>
    </source>
</evidence>
<reference evidence="4 5" key="1">
    <citation type="submission" date="2014-10" db="EMBL/GenBank/DDBJ databases">
        <title>Genome sequence of Ponticoccus sp. strain UMTAT08 isolated from clonal culture of toxic dinoflagellate Alexandrium tamiyavanichii.</title>
        <authorList>
            <person name="Gan H.Y."/>
            <person name="Muhd D.-D."/>
            <person name="Mohd Noor M.E."/>
            <person name="Yeong Y.S."/>
            <person name="Usup G."/>
        </authorList>
    </citation>
    <scope>NUCLEOTIDE SEQUENCE [LARGE SCALE GENOMIC DNA]</scope>
    <source>
        <strain evidence="4 5">UMTAT08</strain>
    </source>
</reference>
<feature type="region of interest" description="Disordered" evidence="1">
    <location>
        <begin position="39"/>
        <end position="221"/>
    </location>
</feature>
<protein>
    <submittedName>
        <fullName evidence="4">Family finger-like domain protein</fullName>
    </submittedName>
</protein>
<dbReference type="NCBIfam" id="TIGR02098">
    <property type="entry name" value="MJ0042_CXXC"/>
    <property type="match status" value="1"/>
</dbReference>
<feature type="compositionally biased region" description="Basic and acidic residues" evidence="1">
    <location>
        <begin position="95"/>
        <end position="111"/>
    </location>
</feature>
<dbReference type="PATRIC" id="fig|1515334.3.peg.243"/>
<name>A0A0B3RW97_9RHOB</name>
<comment type="caution">
    <text evidence="4">The sequence shown here is derived from an EMBL/GenBank/DDBJ whole genome shotgun (WGS) entry which is preliminary data.</text>
</comment>
<dbReference type="OrthoDB" id="7159357at2"/>
<dbReference type="Pfam" id="PF13717">
    <property type="entry name" value="Zn_ribbon_4"/>
    <property type="match status" value="1"/>
</dbReference>
<proteinExistence type="predicted"/>
<dbReference type="AlphaFoldDB" id="A0A0B3RW97"/>
<evidence type="ECO:0000313" key="5">
    <source>
        <dbReference type="Proteomes" id="UP000030960"/>
    </source>
</evidence>
<evidence type="ECO:0000313" key="4">
    <source>
        <dbReference type="EMBL" id="KHQ55205.1"/>
    </source>
</evidence>
<accession>A0A0B3RW97</accession>
<feature type="compositionally biased region" description="Acidic residues" evidence="1">
    <location>
        <begin position="64"/>
        <end position="74"/>
    </location>
</feature>
<keyword evidence="2" id="KW-1133">Transmembrane helix</keyword>
<feature type="compositionally biased region" description="Low complexity" evidence="1">
    <location>
        <begin position="168"/>
        <end position="178"/>
    </location>
</feature>
<keyword evidence="2" id="KW-0472">Membrane</keyword>
<evidence type="ECO:0000256" key="2">
    <source>
        <dbReference type="SAM" id="Phobius"/>
    </source>
</evidence>
<feature type="compositionally biased region" description="Polar residues" evidence="1">
    <location>
        <begin position="210"/>
        <end position="220"/>
    </location>
</feature>
<dbReference type="EMBL" id="JSUQ01000001">
    <property type="protein sequence ID" value="KHQ55205.1"/>
    <property type="molecule type" value="Genomic_DNA"/>
</dbReference>
<feature type="transmembrane region" description="Helical" evidence="2">
    <location>
        <begin position="222"/>
        <end position="242"/>
    </location>
</feature>
<feature type="compositionally biased region" description="Basic and acidic residues" evidence="1">
    <location>
        <begin position="128"/>
        <end position="161"/>
    </location>
</feature>